<accession>A0A084WBN1</accession>
<dbReference type="AlphaFoldDB" id="A0A084WBN1"/>
<proteinExistence type="predicted"/>
<evidence type="ECO:0000313" key="3">
    <source>
        <dbReference type="Proteomes" id="UP000030765"/>
    </source>
</evidence>
<dbReference type="EMBL" id="KE525332">
    <property type="protein sequence ID" value="KFB47625.1"/>
    <property type="molecule type" value="Genomic_DNA"/>
</dbReference>
<evidence type="ECO:0000313" key="1">
    <source>
        <dbReference type="EMBL" id="KFB47625.1"/>
    </source>
</evidence>
<gene>
    <name evidence="1" type="ORF">ZHAS_00015703</name>
</gene>
<dbReference type="VEuPathDB" id="VectorBase:ASIC015703"/>
<dbReference type="GO" id="GO:0016757">
    <property type="term" value="F:glycosyltransferase activity"/>
    <property type="evidence" value="ECO:0007669"/>
    <property type="project" value="UniProtKB-KW"/>
</dbReference>
<dbReference type="EnsemblMetazoa" id="ASIC015703-RA">
    <property type="protein sequence ID" value="ASIC015703-PA"/>
    <property type="gene ID" value="ASIC015703"/>
</dbReference>
<evidence type="ECO:0000313" key="2">
    <source>
        <dbReference type="EnsemblMetazoa" id="ASIC015703-PA"/>
    </source>
</evidence>
<keyword evidence="1" id="KW-0328">Glycosyltransferase</keyword>
<keyword evidence="3" id="KW-1185">Reference proteome</keyword>
<keyword evidence="1" id="KW-0808">Transferase</keyword>
<reference evidence="2" key="2">
    <citation type="submission" date="2020-05" db="UniProtKB">
        <authorList>
            <consortium name="EnsemblMetazoa"/>
        </authorList>
    </citation>
    <scope>IDENTIFICATION</scope>
</reference>
<dbReference type="EMBL" id="ATLV01022381">
    <property type="status" value="NOT_ANNOTATED_CDS"/>
    <property type="molecule type" value="Genomic_DNA"/>
</dbReference>
<reference evidence="1 3" key="1">
    <citation type="journal article" date="2014" name="BMC Genomics">
        <title>Genome sequence of Anopheles sinensis provides insight into genetics basis of mosquito competence for malaria parasites.</title>
        <authorList>
            <person name="Zhou D."/>
            <person name="Zhang D."/>
            <person name="Ding G."/>
            <person name="Shi L."/>
            <person name="Hou Q."/>
            <person name="Ye Y."/>
            <person name="Xu Y."/>
            <person name="Zhou H."/>
            <person name="Xiong C."/>
            <person name="Li S."/>
            <person name="Yu J."/>
            <person name="Hong S."/>
            <person name="Yu X."/>
            <person name="Zou P."/>
            <person name="Chen C."/>
            <person name="Chang X."/>
            <person name="Wang W."/>
            <person name="Lv Y."/>
            <person name="Sun Y."/>
            <person name="Ma L."/>
            <person name="Shen B."/>
            <person name="Zhu C."/>
        </authorList>
    </citation>
    <scope>NUCLEOTIDE SEQUENCE [LARGE SCALE GENOMIC DNA]</scope>
</reference>
<name>A0A084WBN1_ANOSI</name>
<sequence length="75" mass="8769">MAWIFHAQLYEWVRKPNRTVAIRLEAISRHNKTQWDPSFISLMRSGADKRPQDTDVIVDQVSLVAQTATKDRFAR</sequence>
<organism evidence="1">
    <name type="scientific">Anopheles sinensis</name>
    <name type="common">Mosquito</name>
    <dbReference type="NCBI Taxonomy" id="74873"/>
    <lineage>
        <taxon>Eukaryota</taxon>
        <taxon>Metazoa</taxon>
        <taxon>Ecdysozoa</taxon>
        <taxon>Arthropoda</taxon>
        <taxon>Hexapoda</taxon>
        <taxon>Insecta</taxon>
        <taxon>Pterygota</taxon>
        <taxon>Neoptera</taxon>
        <taxon>Endopterygota</taxon>
        <taxon>Diptera</taxon>
        <taxon>Nematocera</taxon>
        <taxon>Culicoidea</taxon>
        <taxon>Culicidae</taxon>
        <taxon>Anophelinae</taxon>
        <taxon>Anopheles</taxon>
    </lineage>
</organism>
<dbReference type="OrthoDB" id="3434013at2759"/>
<protein>
    <submittedName>
        <fullName evidence="1 2">Hypoxanthine phosphoribosyltransferase</fullName>
    </submittedName>
</protein>
<dbReference type="Proteomes" id="UP000030765">
    <property type="component" value="Unassembled WGS sequence"/>
</dbReference>